<keyword evidence="3" id="KW-1185">Reference proteome</keyword>
<sequence>MLTNKEKFLALVSKEETKTVESANVRLAKKNYTRLSHKIAIAILTQLDVLGWKQITLATKMNVSSQQVNKWVKGNENYTLETLVKLGEIPGISLIEVPAEKSVIQVQV</sequence>
<organism evidence="2 3">
    <name type="scientific">Polluticaenibacter yanchengensis</name>
    <dbReference type="NCBI Taxonomy" id="3014562"/>
    <lineage>
        <taxon>Bacteria</taxon>
        <taxon>Pseudomonadati</taxon>
        <taxon>Bacteroidota</taxon>
        <taxon>Chitinophagia</taxon>
        <taxon>Chitinophagales</taxon>
        <taxon>Chitinophagaceae</taxon>
        <taxon>Polluticaenibacter</taxon>
    </lineage>
</organism>
<protein>
    <submittedName>
        <fullName evidence="2">Helix-turn-helix transcriptional regulator</fullName>
    </submittedName>
</protein>
<dbReference type="RefSeq" id="WP_407030245.1">
    <property type="nucleotide sequence ID" value="NZ_JAQGEF010000003.1"/>
</dbReference>
<dbReference type="Gene3D" id="1.10.260.40">
    <property type="entry name" value="lambda repressor-like DNA-binding domains"/>
    <property type="match status" value="1"/>
</dbReference>
<evidence type="ECO:0000313" key="3">
    <source>
        <dbReference type="Proteomes" id="UP001210231"/>
    </source>
</evidence>
<dbReference type="InterPro" id="IPR010982">
    <property type="entry name" value="Lambda_DNA-bd_dom_sf"/>
</dbReference>
<dbReference type="InterPro" id="IPR001387">
    <property type="entry name" value="Cro/C1-type_HTH"/>
</dbReference>
<dbReference type="SUPFAM" id="SSF47413">
    <property type="entry name" value="lambda repressor-like DNA-binding domains"/>
    <property type="match status" value="1"/>
</dbReference>
<proteinExistence type="predicted"/>
<dbReference type="Proteomes" id="UP001210231">
    <property type="component" value="Unassembled WGS sequence"/>
</dbReference>
<dbReference type="Pfam" id="PF01381">
    <property type="entry name" value="HTH_3"/>
    <property type="match status" value="1"/>
</dbReference>
<name>A0ABT4UGD0_9BACT</name>
<feature type="domain" description="HTH cro/C1-type" evidence="1">
    <location>
        <begin position="50"/>
        <end position="97"/>
    </location>
</feature>
<accession>A0ABT4UGD0</accession>
<dbReference type="EMBL" id="JAQGEF010000003">
    <property type="protein sequence ID" value="MDA3613915.1"/>
    <property type="molecule type" value="Genomic_DNA"/>
</dbReference>
<reference evidence="2 3" key="1">
    <citation type="submission" date="2022-12" db="EMBL/GenBank/DDBJ databases">
        <title>Chitinophagaceae gen. sp. nov., a new member of the family Chitinophagaceae, isolated from soil in a chemical factory.</title>
        <authorList>
            <person name="Ke Z."/>
        </authorList>
    </citation>
    <scope>NUCLEOTIDE SEQUENCE [LARGE SCALE GENOMIC DNA]</scope>
    <source>
        <strain evidence="2 3">LY-5</strain>
    </source>
</reference>
<dbReference type="PROSITE" id="PS50943">
    <property type="entry name" value="HTH_CROC1"/>
    <property type="match status" value="1"/>
</dbReference>
<comment type="caution">
    <text evidence="2">The sequence shown here is derived from an EMBL/GenBank/DDBJ whole genome shotgun (WGS) entry which is preliminary data.</text>
</comment>
<evidence type="ECO:0000313" key="2">
    <source>
        <dbReference type="EMBL" id="MDA3613915.1"/>
    </source>
</evidence>
<gene>
    <name evidence="2" type="ORF">O3P16_03790</name>
</gene>
<evidence type="ECO:0000259" key="1">
    <source>
        <dbReference type="PROSITE" id="PS50943"/>
    </source>
</evidence>